<dbReference type="CDD" id="cd06848">
    <property type="entry name" value="GCS_H"/>
    <property type="match status" value="1"/>
</dbReference>
<protein>
    <recommendedName>
        <fullName evidence="3">Glycine cleavage system H protein</fullName>
    </recommendedName>
</protein>
<dbReference type="PANTHER" id="PTHR11715">
    <property type="entry name" value="GLYCINE CLEAVAGE SYSTEM H PROTEIN"/>
    <property type="match status" value="1"/>
</dbReference>
<dbReference type="EMBL" id="AMWE01000001">
    <property type="protein sequence ID" value="ERO59689.1"/>
    <property type="molecule type" value="Genomic_DNA"/>
</dbReference>
<evidence type="ECO:0000256" key="3">
    <source>
        <dbReference type="HAMAP-Rule" id="MF_00272"/>
    </source>
</evidence>
<comment type="cofactor">
    <cofactor evidence="3">
        <name>(R)-lipoate</name>
        <dbReference type="ChEBI" id="CHEBI:83088"/>
    </cofactor>
    <text evidence="3">Binds 1 lipoyl cofactor covalently.</text>
</comment>
<evidence type="ECO:0000256" key="2">
    <source>
        <dbReference type="ARBA" id="ARBA00022823"/>
    </source>
</evidence>
<dbReference type="SUPFAM" id="SSF51230">
    <property type="entry name" value="Single hybrid motif"/>
    <property type="match status" value="1"/>
</dbReference>
<dbReference type="InterPro" id="IPR011053">
    <property type="entry name" value="Single_hybrid_motif"/>
</dbReference>
<evidence type="ECO:0000313" key="7">
    <source>
        <dbReference type="Proteomes" id="UP000017142"/>
    </source>
</evidence>
<feature type="domain" description="Lipoyl-binding" evidence="5">
    <location>
        <begin position="24"/>
        <end position="106"/>
    </location>
</feature>
<dbReference type="Proteomes" id="UP000017142">
    <property type="component" value="Unassembled WGS sequence"/>
</dbReference>
<evidence type="ECO:0000256" key="4">
    <source>
        <dbReference type="PIRSR" id="PIRSR617453-50"/>
    </source>
</evidence>
<accession>A0AAV3KFZ5</accession>
<keyword evidence="2 3" id="KW-0450">Lipoyl</keyword>
<comment type="subunit">
    <text evidence="3">The glycine cleavage system is composed of four proteins: P, T, L and H.</text>
</comment>
<dbReference type="InterPro" id="IPR000089">
    <property type="entry name" value="Biotin_lipoyl"/>
</dbReference>
<sequence>MSNVPAELKYTSSHEWVMAEGNGVYSVGITEHAQELLGDMVFVDLPEVGSTVNAGDDCAVAESVKAASDIYAPISGEVVEVNDELEGAPELVNSAPYAEGWLFRIKASDEDELNELLDAAGYQALLEAEDGDDEE</sequence>
<dbReference type="PROSITE" id="PS00189">
    <property type="entry name" value="LIPOYL"/>
    <property type="match status" value="1"/>
</dbReference>
<dbReference type="GO" id="GO:0019464">
    <property type="term" value="P:glycine decarboxylation via glycine cleavage system"/>
    <property type="evidence" value="ECO:0007669"/>
    <property type="project" value="UniProtKB-UniRule"/>
</dbReference>
<evidence type="ECO:0000313" key="6">
    <source>
        <dbReference type="EMBL" id="ERO59689.1"/>
    </source>
</evidence>
<comment type="function">
    <text evidence="3">The glycine cleavage system catalyzes the degradation of glycine. The H protein shuttles the methylamine group of glycine from the P protein to the T protein.</text>
</comment>
<dbReference type="NCBIfam" id="NF002270">
    <property type="entry name" value="PRK01202.1"/>
    <property type="match status" value="1"/>
</dbReference>
<dbReference type="AlphaFoldDB" id="A0AAV3KFZ5"/>
<dbReference type="NCBIfam" id="TIGR00527">
    <property type="entry name" value="gcvH"/>
    <property type="match status" value="1"/>
</dbReference>
<dbReference type="Gene3D" id="2.40.50.100">
    <property type="match status" value="1"/>
</dbReference>
<dbReference type="GO" id="GO:0005960">
    <property type="term" value="C:glycine cleavage complex"/>
    <property type="evidence" value="ECO:0007669"/>
    <property type="project" value="InterPro"/>
</dbReference>
<dbReference type="FunFam" id="2.40.50.100:FF:000011">
    <property type="entry name" value="Glycine cleavage system H protein"/>
    <property type="match status" value="1"/>
</dbReference>
<dbReference type="InterPro" id="IPR002930">
    <property type="entry name" value="GCV_H"/>
</dbReference>
<evidence type="ECO:0000259" key="5">
    <source>
        <dbReference type="PROSITE" id="PS50968"/>
    </source>
</evidence>
<evidence type="ECO:0000256" key="1">
    <source>
        <dbReference type="ARBA" id="ARBA00009249"/>
    </source>
</evidence>
<dbReference type="InterPro" id="IPR033753">
    <property type="entry name" value="GCV_H/Fam206"/>
</dbReference>
<dbReference type="GO" id="GO:0009249">
    <property type="term" value="P:protein lipoylation"/>
    <property type="evidence" value="ECO:0007669"/>
    <property type="project" value="TreeGrafter"/>
</dbReference>
<dbReference type="InterPro" id="IPR017453">
    <property type="entry name" value="GCV_H_sub"/>
</dbReference>
<dbReference type="HAMAP" id="MF_00272">
    <property type="entry name" value="GcvH"/>
    <property type="match status" value="1"/>
</dbReference>
<comment type="caution">
    <text evidence="6">The sequence shown here is derived from an EMBL/GenBank/DDBJ whole genome shotgun (WGS) entry which is preliminary data.</text>
</comment>
<organism evidence="6 7">
    <name type="scientific">Dickeya solani D s0432-1</name>
    <dbReference type="NCBI Taxonomy" id="1231725"/>
    <lineage>
        <taxon>Bacteria</taxon>
        <taxon>Pseudomonadati</taxon>
        <taxon>Pseudomonadota</taxon>
        <taxon>Gammaproteobacteria</taxon>
        <taxon>Enterobacterales</taxon>
        <taxon>Pectobacteriaceae</taxon>
        <taxon>Dickeya</taxon>
    </lineage>
</organism>
<dbReference type="PANTHER" id="PTHR11715:SF3">
    <property type="entry name" value="GLYCINE CLEAVAGE SYSTEM H PROTEIN-RELATED"/>
    <property type="match status" value="1"/>
</dbReference>
<dbReference type="RefSeq" id="WP_022632161.1">
    <property type="nucleotide sequence ID" value="NZ_AMWE01000001.1"/>
</dbReference>
<proteinExistence type="inferred from homology"/>
<gene>
    <name evidence="3" type="primary">gcvH</name>
    <name evidence="6" type="ORF">A544_0668</name>
</gene>
<dbReference type="InterPro" id="IPR003016">
    <property type="entry name" value="2-oxoA_DH_lipoyl-BS"/>
</dbReference>
<reference evidence="7" key="1">
    <citation type="journal article" date="2013" name="Diversity">
        <title>Genome Sequence of Dickeya solani, a New soft Rot Pathogen of Potato, Suggests its Emergence May Be Related to a Novel Combination of Non-Ribosomal Peptide/Polyketide Synthetase Clusters.</title>
        <authorList>
            <person name="Garlant L."/>
            <person name="Koskinen P."/>
            <person name="Rouhiainen L."/>
            <person name="Laine P."/>
            <person name="Paulin L."/>
            <person name="Auvinen P."/>
            <person name="Holm L."/>
            <person name="Pirhonen M."/>
        </authorList>
    </citation>
    <scope>NUCLEOTIDE SEQUENCE [LARGE SCALE GENOMIC DNA]</scope>
    <source>
        <strain evidence="7">D s0432-1</strain>
    </source>
</reference>
<dbReference type="GeneID" id="43519395"/>
<dbReference type="GO" id="GO:0005829">
    <property type="term" value="C:cytosol"/>
    <property type="evidence" value="ECO:0007669"/>
    <property type="project" value="TreeGrafter"/>
</dbReference>
<dbReference type="Pfam" id="PF01597">
    <property type="entry name" value="GCV_H"/>
    <property type="match status" value="1"/>
</dbReference>
<name>A0AAV3KFZ5_9GAMM</name>
<feature type="modified residue" description="N6-lipoyllysine" evidence="3 4">
    <location>
        <position position="65"/>
    </location>
</feature>
<dbReference type="PROSITE" id="PS50968">
    <property type="entry name" value="BIOTINYL_LIPOYL"/>
    <property type="match status" value="1"/>
</dbReference>
<comment type="similarity">
    <text evidence="1 3">Belongs to the GcvH family.</text>
</comment>